<organism evidence="1">
    <name type="scientific">marine metagenome</name>
    <dbReference type="NCBI Taxonomy" id="408172"/>
    <lineage>
        <taxon>unclassified sequences</taxon>
        <taxon>metagenomes</taxon>
        <taxon>ecological metagenomes</taxon>
    </lineage>
</organism>
<feature type="non-terminal residue" evidence="1">
    <location>
        <position position="67"/>
    </location>
</feature>
<sequence length="67" mass="7796">MLSSRIIFLRDDRYSKFDHDRLGIDTLQKRGFSVEFWDCSKIFGPIFQGDQGPLDSDGFSGLRCFEK</sequence>
<proteinExistence type="predicted"/>
<accession>A0A382VCF8</accession>
<evidence type="ECO:0000313" key="1">
    <source>
        <dbReference type="EMBL" id="SVD44226.1"/>
    </source>
</evidence>
<protein>
    <submittedName>
        <fullName evidence="1">Uncharacterized protein</fullName>
    </submittedName>
</protein>
<dbReference type="AlphaFoldDB" id="A0A382VCF8"/>
<reference evidence="1" key="1">
    <citation type="submission" date="2018-05" db="EMBL/GenBank/DDBJ databases">
        <authorList>
            <person name="Lanie J.A."/>
            <person name="Ng W.-L."/>
            <person name="Kazmierczak K.M."/>
            <person name="Andrzejewski T.M."/>
            <person name="Davidsen T.M."/>
            <person name="Wayne K.J."/>
            <person name="Tettelin H."/>
            <person name="Glass J.I."/>
            <person name="Rusch D."/>
            <person name="Podicherti R."/>
            <person name="Tsui H.-C.T."/>
            <person name="Winkler M.E."/>
        </authorList>
    </citation>
    <scope>NUCLEOTIDE SEQUENCE</scope>
</reference>
<dbReference type="EMBL" id="UINC01150914">
    <property type="protein sequence ID" value="SVD44226.1"/>
    <property type="molecule type" value="Genomic_DNA"/>
</dbReference>
<name>A0A382VCF8_9ZZZZ</name>
<gene>
    <name evidence="1" type="ORF">METZ01_LOCUS397080</name>
</gene>